<evidence type="ECO:0000256" key="1">
    <source>
        <dbReference type="SAM" id="Coils"/>
    </source>
</evidence>
<evidence type="ECO:0000313" key="3">
    <source>
        <dbReference type="EMBL" id="KAL3697730.1"/>
    </source>
</evidence>
<feature type="coiled-coil region" evidence="1">
    <location>
        <begin position="1097"/>
        <end position="1124"/>
    </location>
</feature>
<accession>A0ABD3I5T3</accession>
<protein>
    <submittedName>
        <fullName evidence="3">Uncharacterized protein</fullName>
    </submittedName>
</protein>
<feature type="region of interest" description="Disordered" evidence="2">
    <location>
        <begin position="641"/>
        <end position="679"/>
    </location>
</feature>
<reference evidence="3 4" key="1">
    <citation type="submission" date="2024-09" db="EMBL/GenBank/DDBJ databases">
        <title>Chromosome-scale assembly of Riccia sorocarpa.</title>
        <authorList>
            <person name="Paukszto L."/>
        </authorList>
    </citation>
    <scope>NUCLEOTIDE SEQUENCE [LARGE SCALE GENOMIC DNA]</scope>
    <source>
        <strain evidence="3">LP-2024</strain>
        <tissue evidence="3">Aerial parts of the thallus</tissue>
    </source>
</reference>
<proteinExistence type="predicted"/>
<feature type="compositionally biased region" description="Basic and acidic residues" evidence="2">
    <location>
        <begin position="1213"/>
        <end position="1238"/>
    </location>
</feature>
<feature type="region of interest" description="Disordered" evidence="2">
    <location>
        <begin position="1164"/>
        <end position="1185"/>
    </location>
</feature>
<evidence type="ECO:0000313" key="4">
    <source>
        <dbReference type="Proteomes" id="UP001633002"/>
    </source>
</evidence>
<feature type="region of interest" description="Disordered" evidence="2">
    <location>
        <begin position="880"/>
        <end position="950"/>
    </location>
</feature>
<feature type="region of interest" description="Disordered" evidence="2">
    <location>
        <begin position="1213"/>
        <end position="1278"/>
    </location>
</feature>
<dbReference type="AlphaFoldDB" id="A0ABD3I5T3"/>
<feature type="compositionally biased region" description="Low complexity" evidence="2">
    <location>
        <begin position="880"/>
        <end position="901"/>
    </location>
</feature>
<dbReference type="Proteomes" id="UP001633002">
    <property type="component" value="Unassembled WGS sequence"/>
</dbReference>
<name>A0ABD3I5T3_9MARC</name>
<evidence type="ECO:0000256" key="2">
    <source>
        <dbReference type="SAM" id="MobiDB-lite"/>
    </source>
</evidence>
<feature type="compositionally biased region" description="Basic and acidic residues" evidence="2">
    <location>
        <begin position="1164"/>
        <end position="1174"/>
    </location>
</feature>
<feature type="region of interest" description="Disordered" evidence="2">
    <location>
        <begin position="179"/>
        <end position="289"/>
    </location>
</feature>
<organism evidence="3 4">
    <name type="scientific">Riccia sorocarpa</name>
    <dbReference type="NCBI Taxonomy" id="122646"/>
    <lineage>
        <taxon>Eukaryota</taxon>
        <taxon>Viridiplantae</taxon>
        <taxon>Streptophyta</taxon>
        <taxon>Embryophyta</taxon>
        <taxon>Marchantiophyta</taxon>
        <taxon>Marchantiopsida</taxon>
        <taxon>Marchantiidae</taxon>
        <taxon>Marchantiales</taxon>
        <taxon>Ricciaceae</taxon>
        <taxon>Riccia</taxon>
    </lineage>
</organism>
<keyword evidence="4" id="KW-1185">Reference proteome</keyword>
<sequence>MATGRRFIDGVLGGRSQIRPINVDDIGNHLWWTHFRPEEIAWLTAGVPPEILSRLVLDDFLSLQFARPNTEVVAEFIRNYSKDTHQSTVRGQQINLSLEAIRDAFHLPAGTTMCPKMKKGLHIEDWYPKEVTGLLIWYIKTKVDPDGNPEGLDLDWASIIRKNWEVELHWIQKHLRGNKKDGKLTTGLGQVEEDDEHLVPVGGGVEPPANDQPAAQDTTMEEVLPDDPSRERSAEAGQPLPSHAHAKAGPSSSYREDSGANLGSTQANRLERSKDLEPTNSGSERMRGPYIVHPIPRTIPYLLALRSVVQNCQPGKMVKCLFFSASANAKNVAQATYAMYKFDKHSWTFYIAREASRHSSTEVDITHNPDTSGSEYLIVPRRADASKHLPWAQPMEEDVRPEITALSVLLGTDRAQDRHCTPAVEKNAGVSSEHTPEQYCQKDGRDIISAPDSQIIITPMGTDTAQDRNCTPGTRFGVREEEAPMTLQQIALEPLHHDKRKHLLVVDLALDTDIDTAKRPKPMQLPVSSSTILINEPETDTVGHVQGLDIATNITYEQTFALTEARTKVRNQLDKGKKPAEECGNPFRPEQLQQLQQLELKMMAELYSKQLDAQKLNEAFSFLLRQREEEMKQLVGYLEKAPESTAEKTGQRAEHDHGSSPAHRSTEPGHSVPPSGHAETEGKYRQWLSVAEKEFKDNFKNYVLPWPRELLKAIHVCELDMHAAYRQTRMIHKERWIEFAQYGYAFYALRSIPTPDLERMIVENRAENYMNKFRFYEPLPCMNEEHDHYCPPGCDIVNGHICRFCSPTANTAQQTHLLVKQAGADQVIDPLFTGWNYGFHKIEELPNPMSLRYKPNIWYPGKKMVDLEALGRSAFVVTESTPTPVGTVGTTESTPSGETSSRGANITPSGEGSSRRANITPSGEGSSRGADVTPSRKGTSPEAVTDVPGQVVEHGREPIESPLTPSQLEIAKGLEILMRFQRFGNVSPMHVHETHYSHRINLANYDIEGKSDVRIRIAVVELLTKVEREVRQAGSVYFRILHKIFVGAGGDVSRYDEACEWIANKYVEIQVRCRNLTNTEYRLLNDLRELQPTAEALKHLQHRQKELQYVVEKLTSEVKILRRQKVALAVSVRSAVSYEGEGEHVLGIFAENEEVKEQVAQLRSELESRGDRKHGTSIFTGPPLKVPNKSEYLRKVADARRPRLTDVEAALEAAERKHQAERDEWAKRKPPPPDEGAKRKPRPLVPQSGHAVEKDGMAEVLLQAARDPEMESMSGSNL</sequence>
<keyword evidence="1" id="KW-0175">Coiled coil</keyword>
<gene>
    <name evidence="3" type="ORF">R1sor_011806</name>
</gene>
<feature type="compositionally biased region" description="Basic and acidic residues" evidence="2">
    <location>
        <begin position="641"/>
        <end position="658"/>
    </location>
</feature>
<feature type="compositionally biased region" description="Polar residues" evidence="2">
    <location>
        <begin position="902"/>
        <end position="925"/>
    </location>
</feature>
<comment type="caution">
    <text evidence="3">The sequence shown here is derived from an EMBL/GenBank/DDBJ whole genome shotgun (WGS) entry which is preliminary data.</text>
</comment>
<dbReference type="EMBL" id="JBJQOH010000002">
    <property type="protein sequence ID" value="KAL3697730.1"/>
    <property type="molecule type" value="Genomic_DNA"/>
</dbReference>